<organism evidence="4 5">
    <name type="scientific">Vitrella brassicaformis (strain CCMP3155)</name>
    <dbReference type="NCBI Taxonomy" id="1169540"/>
    <lineage>
        <taxon>Eukaryota</taxon>
        <taxon>Sar</taxon>
        <taxon>Alveolata</taxon>
        <taxon>Colpodellida</taxon>
        <taxon>Vitrellaceae</taxon>
        <taxon>Vitrella</taxon>
    </lineage>
</organism>
<dbReference type="Pfam" id="PF10358">
    <property type="entry name" value="NT-C2"/>
    <property type="match status" value="1"/>
</dbReference>
<protein>
    <recommendedName>
        <fullName evidence="3">C2 NT-type domain-containing protein</fullName>
    </recommendedName>
</protein>
<evidence type="ECO:0000256" key="2">
    <source>
        <dbReference type="SAM" id="MobiDB-lite"/>
    </source>
</evidence>
<accession>A0A0G4EM11</accession>
<dbReference type="VEuPathDB" id="CryptoDB:Vbra_5151"/>
<proteinExistence type="predicted"/>
<feature type="region of interest" description="Disordered" evidence="2">
    <location>
        <begin position="334"/>
        <end position="353"/>
    </location>
</feature>
<dbReference type="AlphaFoldDB" id="A0A0G4EM11"/>
<dbReference type="InterPro" id="IPR019448">
    <property type="entry name" value="NT-C2"/>
</dbReference>
<feature type="compositionally biased region" description="Basic and acidic residues" evidence="2">
    <location>
        <begin position="146"/>
        <end position="155"/>
    </location>
</feature>
<reference evidence="4 5" key="1">
    <citation type="submission" date="2014-11" db="EMBL/GenBank/DDBJ databases">
        <authorList>
            <person name="Zhu J."/>
            <person name="Qi W."/>
            <person name="Song R."/>
        </authorList>
    </citation>
    <scope>NUCLEOTIDE SEQUENCE [LARGE SCALE GENOMIC DNA]</scope>
</reference>
<name>A0A0G4EM11_VITBC</name>
<evidence type="ECO:0000313" key="5">
    <source>
        <dbReference type="Proteomes" id="UP000041254"/>
    </source>
</evidence>
<dbReference type="PANTHER" id="PTHR45615">
    <property type="entry name" value="MYOSIN HEAVY CHAIN, NON-MUSCLE"/>
    <property type="match status" value="1"/>
</dbReference>
<dbReference type="Proteomes" id="UP000041254">
    <property type="component" value="Unassembled WGS sequence"/>
</dbReference>
<keyword evidence="1" id="KW-0175">Coiled coil</keyword>
<dbReference type="InParanoid" id="A0A0G4EM11"/>
<feature type="compositionally biased region" description="Low complexity" evidence="2">
    <location>
        <begin position="160"/>
        <end position="176"/>
    </location>
</feature>
<dbReference type="OrthoDB" id="340336at2759"/>
<dbReference type="OMA" id="DIRVEWI"/>
<feature type="region of interest" description="Disordered" evidence="2">
    <location>
        <begin position="78"/>
        <end position="99"/>
    </location>
</feature>
<dbReference type="PROSITE" id="PS51840">
    <property type="entry name" value="C2_NT"/>
    <property type="match status" value="1"/>
</dbReference>
<keyword evidence="5" id="KW-1185">Reference proteome</keyword>
<gene>
    <name evidence="4" type="ORF">Vbra_5151</name>
</gene>
<feature type="coiled-coil region" evidence="1">
    <location>
        <begin position="681"/>
        <end position="747"/>
    </location>
</feature>
<feature type="compositionally biased region" description="Basic and acidic residues" evidence="2">
    <location>
        <begin position="307"/>
        <end position="318"/>
    </location>
</feature>
<dbReference type="PANTHER" id="PTHR45615:SF80">
    <property type="entry name" value="GRIP DOMAIN-CONTAINING PROTEIN"/>
    <property type="match status" value="1"/>
</dbReference>
<evidence type="ECO:0000313" key="4">
    <source>
        <dbReference type="EMBL" id="CEL98172.1"/>
    </source>
</evidence>
<evidence type="ECO:0000256" key="1">
    <source>
        <dbReference type="SAM" id="Coils"/>
    </source>
</evidence>
<feature type="region of interest" description="Disordered" evidence="2">
    <location>
        <begin position="135"/>
        <end position="178"/>
    </location>
</feature>
<feature type="coiled-coil region" evidence="1">
    <location>
        <begin position="381"/>
        <end position="607"/>
    </location>
</feature>
<dbReference type="EMBL" id="CDMY01000264">
    <property type="protein sequence ID" value="CEL98172.1"/>
    <property type="molecule type" value="Genomic_DNA"/>
</dbReference>
<feature type="domain" description="C2 NT-type" evidence="3">
    <location>
        <begin position="8"/>
        <end position="210"/>
    </location>
</feature>
<sequence>MSRILRAARHIGKEGEKYRFELALHRVELKTDEDKDIRVEWIRGPKRSATRQKATLSKETGTCSMQERLVLVATLFRGGEKGGGKQPQDKHQHQDKQDKYMPKEAVIQVISTSKKDRGRTAVLGEYRFDLSEYAPVPPPRVIQPPAEKHEQHEEGGGETANDAASPNASNPFPASSTVALAQPTVKEVSVPLAKCRDKDAQLHFTIGCVHLGATDHDDSMSLLSGMSNVDLGASGSEVNLNISGSGGGSPVSPSFSFKGGYGHSPSFGLDSPRAQQQQEANKRLPPVIEETSPSDGSFLQPPVAVSRPKDSSVSDTPDRPSLSPSSVVSFAKAQTGNFEKKEPTQQAASGWDGSMIEQKPIYQQRGKEGGEVEVSIFLQRIKDLEHQLASAYEEMAKAKEAHSKELSRYETELDKARKQLKQDEAAHKQLIAEKDERIRELAHQLDEMKVDRREKENLDSNLSISQKSAVSVVADVLRDELKTTKHKLERAEMEISEREEQSSRLRQDFEKRIEELQASLSALRRSSELRQTMLEKRAQETEDDRARIEQERDEFEKKCRALEKDLSRLRLAISSQDHTQEGLGQQVQVLQQEVSELTAVRDALRREREADMATHRAEKRVLKDEAVGYRRKNELEVTTLQRETKALKDRLQELEQELADRPRPSTMAKLETMSRDNEMQQRNLAARILELEEELINTKVELANSETERDRQMDRVRARFETTREQLRTYATLVADLEVRLVDLQAEHSSQEKPKKTSFFRFWGS</sequence>
<feature type="region of interest" description="Disordered" evidence="2">
    <location>
        <begin position="262"/>
        <end position="328"/>
    </location>
</feature>
<evidence type="ECO:0000259" key="3">
    <source>
        <dbReference type="PROSITE" id="PS51840"/>
    </source>
</evidence>